<proteinExistence type="predicted"/>
<dbReference type="KEGG" id="sdd:D9753_34755"/>
<sequence>MGGAKHPDLLARDKQGVLWLHKGTGDVDGDGHSDLLARDPKGNLWLYEGTGKAAAPFKSRAKIGTGFNQYRDLFSPALQVPGTGPCVDPPA</sequence>
<dbReference type="AlphaFoldDB" id="A0A3G2JP29"/>
<dbReference type="OrthoDB" id="4326934at2"/>
<keyword evidence="2" id="KW-1185">Reference proteome</keyword>
<gene>
    <name evidence="1" type="ORF">D9753_34755</name>
</gene>
<dbReference type="Proteomes" id="UP000268329">
    <property type="component" value="Chromosome"/>
</dbReference>
<reference evidence="1 2" key="1">
    <citation type="submission" date="2018-10" db="EMBL/GenBank/DDBJ databases">
        <title>The genome of Streptomyces dangxiongensis Z022.</title>
        <authorList>
            <person name="Zhang B."/>
        </authorList>
    </citation>
    <scope>NUCLEOTIDE SEQUENCE [LARGE SCALE GENOMIC DNA]</scope>
    <source>
        <strain evidence="1 2">Z022</strain>
    </source>
</reference>
<organism evidence="1 2">
    <name type="scientific">Streptomyces dangxiongensis</name>
    <dbReference type="NCBI Taxonomy" id="1442032"/>
    <lineage>
        <taxon>Bacteria</taxon>
        <taxon>Bacillati</taxon>
        <taxon>Actinomycetota</taxon>
        <taxon>Actinomycetes</taxon>
        <taxon>Kitasatosporales</taxon>
        <taxon>Streptomycetaceae</taxon>
        <taxon>Streptomyces</taxon>
    </lineage>
</organism>
<dbReference type="EMBL" id="CP033073">
    <property type="protein sequence ID" value="AYN43195.1"/>
    <property type="molecule type" value="Genomic_DNA"/>
</dbReference>
<dbReference type="SUPFAM" id="SSF69318">
    <property type="entry name" value="Integrin alpha N-terminal domain"/>
    <property type="match status" value="1"/>
</dbReference>
<protein>
    <recommendedName>
        <fullName evidence="3">VCBS repeat-containing protein</fullName>
    </recommendedName>
</protein>
<dbReference type="InterPro" id="IPR028994">
    <property type="entry name" value="Integrin_alpha_N"/>
</dbReference>
<accession>A0A3G2JP29</accession>
<evidence type="ECO:0000313" key="2">
    <source>
        <dbReference type="Proteomes" id="UP000268329"/>
    </source>
</evidence>
<name>A0A3G2JP29_9ACTN</name>
<dbReference type="RefSeq" id="WP_121790621.1">
    <property type="nucleotide sequence ID" value="NZ_CP033073.1"/>
</dbReference>
<evidence type="ECO:0008006" key="3">
    <source>
        <dbReference type="Google" id="ProtNLM"/>
    </source>
</evidence>
<evidence type="ECO:0000313" key="1">
    <source>
        <dbReference type="EMBL" id="AYN43195.1"/>
    </source>
</evidence>